<dbReference type="InterPro" id="IPR029063">
    <property type="entry name" value="SAM-dependent_MTases_sf"/>
</dbReference>
<evidence type="ECO:0000313" key="1">
    <source>
        <dbReference type="EMBL" id="ROV99109.1"/>
    </source>
</evidence>
<reference evidence="1 2" key="1">
    <citation type="submission" date="2015-09" db="EMBL/GenBank/DDBJ databases">
        <title>Host preference determinants of Valsa canker pathogens revealed by comparative genomics.</title>
        <authorList>
            <person name="Yin Z."/>
            <person name="Huang L."/>
        </authorList>
    </citation>
    <scope>NUCLEOTIDE SEQUENCE [LARGE SCALE GENOMIC DNA]</scope>
    <source>
        <strain evidence="1 2">03-1</strain>
    </source>
</reference>
<keyword evidence="2" id="KW-1185">Reference proteome</keyword>
<dbReference type="EMBL" id="LKEA01000024">
    <property type="protein sequence ID" value="ROV99109.1"/>
    <property type="molecule type" value="Genomic_DNA"/>
</dbReference>
<evidence type="ECO:0000313" key="2">
    <source>
        <dbReference type="Proteomes" id="UP000283895"/>
    </source>
</evidence>
<comment type="caution">
    <text evidence="1">The sequence shown here is derived from an EMBL/GenBank/DDBJ whole genome shotgun (WGS) entry which is preliminary data.</text>
</comment>
<dbReference type="OrthoDB" id="417697at2759"/>
<gene>
    <name evidence="1" type="ORF">VMCG_06593</name>
</gene>
<dbReference type="STRING" id="356882.A0A423W6Y1"/>
<name>A0A423W6Y1_9PEZI</name>
<evidence type="ECO:0008006" key="3">
    <source>
        <dbReference type="Google" id="ProtNLM"/>
    </source>
</evidence>
<proteinExistence type="predicted"/>
<sequence>MTPKVDYVFTRDYLDNNRINLTHCLWTKVFGYVIHPKVPSKQPDLRVADVGMIPSNISFKHWDVKQELPEELTVAFDIVRVRFLSFVLLNGEVQGLVEKLFRMLKPGGYLQWGEPDMETLRMEQAGTGLETESLKQLF</sequence>
<dbReference type="AlphaFoldDB" id="A0A423W6Y1"/>
<organism evidence="1 2">
    <name type="scientific">Cytospora schulzeri</name>
    <dbReference type="NCBI Taxonomy" id="448051"/>
    <lineage>
        <taxon>Eukaryota</taxon>
        <taxon>Fungi</taxon>
        <taxon>Dikarya</taxon>
        <taxon>Ascomycota</taxon>
        <taxon>Pezizomycotina</taxon>
        <taxon>Sordariomycetes</taxon>
        <taxon>Sordariomycetidae</taxon>
        <taxon>Diaporthales</taxon>
        <taxon>Cytosporaceae</taxon>
        <taxon>Cytospora</taxon>
    </lineage>
</organism>
<protein>
    <recommendedName>
        <fullName evidence="3">Methyltransferase type 11 domain-containing protein</fullName>
    </recommendedName>
</protein>
<accession>A0A423W6Y1</accession>
<dbReference type="SUPFAM" id="SSF53335">
    <property type="entry name" value="S-adenosyl-L-methionine-dependent methyltransferases"/>
    <property type="match status" value="1"/>
</dbReference>
<dbReference type="Proteomes" id="UP000283895">
    <property type="component" value="Unassembled WGS sequence"/>
</dbReference>
<dbReference type="Gene3D" id="3.40.50.150">
    <property type="entry name" value="Vaccinia Virus protein VP39"/>
    <property type="match status" value="1"/>
</dbReference>